<feature type="chain" id="PRO_5047469454" evidence="1">
    <location>
        <begin position="26"/>
        <end position="221"/>
    </location>
</feature>
<evidence type="ECO:0000256" key="1">
    <source>
        <dbReference type="SAM" id="SignalP"/>
    </source>
</evidence>
<dbReference type="RefSeq" id="WP_353865453.1">
    <property type="nucleotide sequence ID" value="NZ_CP088295.1"/>
</dbReference>
<gene>
    <name evidence="2" type="ORF">LRS13_05470</name>
</gene>
<feature type="signal peptide" evidence="1">
    <location>
        <begin position="1"/>
        <end position="25"/>
    </location>
</feature>
<sequence>MRARTRTILLAAVGLLAAAPAAADAAAVQLNRSCYLTGGVVGLSGSGFAPNAPVTITQNGAQIGTAQADALGSFQGSYSAPDVSETERQTEIEVSATDGTNTAATSGKVSAFNADFSPSSGNPRTLKVNFKADGFNLLGGQPSTVYLHYIAPGGKRKMTKRLGKAQGACGQLSTSKRKLFPFSAKRGTWRLQWDTRKTYKKCTKESNFLCFVREVKIFRIG</sequence>
<dbReference type="EMBL" id="CP088295">
    <property type="protein sequence ID" value="UUY04979.1"/>
    <property type="molecule type" value="Genomic_DNA"/>
</dbReference>
<dbReference type="Proteomes" id="UP001058860">
    <property type="component" value="Chromosome"/>
</dbReference>
<evidence type="ECO:0000313" key="3">
    <source>
        <dbReference type="Proteomes" id="UP001058860"/>
    </source>
</evidence>
<organism evidence="2 3">
    <name type="scientific">Svornostia abyssi</name>
    <dbReference type="NCBI Taxonomy" id="2898438"/>
    <lineage>
        <taxon>Bacteria</taxon>
        <taxon>Bacillati</taxon>
        <taxon>Actinomycetota</taxon>
        <taxon>Thermoleophilia</taxon>
        <taxon>Solirubrobacterales</taxon>
        <taxon>Baekduiaceae</taxon>
        <taxon>Svornostia</taxon>
    </lineage>
</organism>
<keyword evidence="3" id="KW-1185">Reference proteome</keyword>
<name>A0ABY5PJW3_9ACTN</name>
<accession>A0ABY5PJW3</accession>
<evidence type="ECO:0000313" key="2">
    <source>
        <dbReference type="EMBL" id="UUY04979.1"/>
    </source>
</evidence>
<proteinExistence type="predicted"/>
<protein>
    <submittedName>
        <fullName evidence="2">Uncharacterized protein</fullName>
    </submittedName>
</protein>
<keyword evidence="1" id="KW-0732">Signal</keyword>
<reference evidence="3" key="1">
    <citation type="submission" date="2021-11" db="EMBL/GenBank/DDBJ databases">
        <title>Cultivation dependent microbiological survey of springs from the worlds oldest radium mine currently devoted to the extraction of radon-saturated water.</title>
        <authorList>
            <person name="Kapinusova G."/>
            <person name="Smrhova T."/>
            <person name="Strejcek M."/>
            <person name="Suman J."/>
            <person name="Jani K."/>
            <person name="Pajer P."/>
            <person name="Uhlik O."/>
        </authorList>
    </citation>
    <scope>NUCLEOTIDE SEQUENCE [LARGE SCALE GENOMIC DNA]</scope>
    <source>
        <strain evidence="3">J379</strain>
    </source>
</reference>